<protein>
    <recommendedName>
        <fullName evidence="6">Deacetylase sirtuin-type domain-containing protein</fullName>
    </recommendedName>
</protein>
<dbReference type="GO" id="GO:0005634">
    <property type="term" value="C:nucleus"/>
    <property type="evidence" value="ECO:0007669"/>
    <property type="project" value="TreeGrafter"/>
</dbReference>
<organism evidence="7 8">
    <name type="scientific">Immersiella caudata</name>
    <dbReference type="NCBI Taxonomy" id="314043"/>
    <lineage>
        <taxon>Eukaryota</taxon>
        <taxon>Fungi</taxon>
        <taxon>Dikarya</taxon>
        <taxon>Ascomycota</taxon>
        <taxon>Pezizomycotina</taxon>
        <taxon>Sordariomycetes</taxon>
        <taxon>Sordariomycetidae</taxon>
        <taxon>Sordariales</taxon>
        <taxon>Lasiosphaeriaceae</taxon>
        <taxon>Immersiella</taxon>
    </lineage>
</organism>
<feature type="compositionally biased region" description="Low complexity" evidence="5">
    <location>
        <begin position="135"/>
        <end position="147"/>
    </location>
</feature>
<dbReference type="Pfam" id="PF02146">
    <property type="entry name" value="SIR2"/>
    <property type="match status" value="3"/>
</dbReference>
<dbReference type="Proteomes" id="UP001175000">
    <property type="component" value="Unassembled WGS sequence"/>
</dbReference>
<evidence type="ECO:0000259" key="6">
    <source>
        <dbReference type="PROSITE" id="PS50305"/>
    </source>
</evidence>
<feature type="compositionally biased region" description="Pro residues" evidence="5">
    <location>
        <begin position="788"/>
        <end position="797"/>
    </location>
</feature>
<dbReference type="PANTHER" id="PTHR11085:SF8">
    <property type="entry name" value="NAD-DEPENDENT HISTONE DEACETYLASE HST3"/>
    <property type="match status" value="1"/>
</dbReference>
<evidence type="ECO:0000256" key="2">
    <source>
        <dbReference type="ARBA" id="ARBA00022679"/>
    </source>
</evidence>
<feature type="compositionally biased region" description="Low complexity" evidence="5">
    <location>
        <begin position="251"/>
        <end position="261"/>
    </location>
</feature>
<dbReference type="InterPro" id="IPR003000">
    <property type="entry name" value="Sirtuin"/>
</dbReference>
<feature type="region of interest" description="Disordered" evidence="5">
    <location>
        <begin position="62"/>
        <end position="321"/>
    </location>
</feature>
<evidence type="ECO:0000256" key="4">
    <source>
        <dbReference type="PROSITE-ProRule" id="PRU00236"/>
    </source>
</evidence>
<feature type="compositionally biased region" description="Polar residues" evidence="5">
    <location>
        <begin position="766"/>
        <end position="784"/>
    </location>
</feature>
<feature type="compositionally biased region" description="Polar residues" evidence="5">
    <location>
        <begin position="115"/>
        <end position="124"/>
    </location>
</feature>
<dbReference type="Gene3D" id="3.40.50.1220">
    <property type="entry name" value="TPP-binding domain"/>
    <property type="match status" value="2"/>
</dbReference>
<dbReference type="EMBL" id="JAULSU010000004">
    <property type="protein sequence ID" value="KAK0620706.1"/>
    <property type="molecule type" value="Genomic_DNA"/>
</dbReference>
<feature type="region of interest" description="Disordered" evidence="5">
    <location>
        <begin position="415"/>
        <end position="519"/>
    </location>
</feature>
<proteinExistence type="inferred from homology"/>
<feature type="domain" description="Deacetylase sirtuin-type" evidence="6">
    <location>
        <begin position="7"/>
        <end position="706"/>
    </location>
</feature>
<evidence type="ECO:0000313" key="8">
    <source>
        <dbReference type="Proteomes" id="UP001175000"/>
    </source>
</evidence>
<keyword evidence="3" id="KW-0520">NAD</keyword>
<dbReference type="InterPro" id="IPR026590">
    <property type="entry name" value="Ssirtuin_cat_dom"/>
</dbReference>
<evidence type="ECO:0000256" key="3">
    <source>
        <dbReference type="ARBA" id="ARBA00023027"/>
    </source>
</evidence>
<feature type="compositionally biased region" description="Low complexity" evidence="5">
    <location>
        <begin position="497"/>
        <end position="518"/>
    </location>
</feature>
<comment type="similarity">
    <text evidence="1">Belongs to the sirtuin family. Class I subfamily.</text>
</comment>
<gene>
    <name evidence="7" type="ORF">B0T14DRAFT_236461</name>
</gene>
<dbReference type="AlphaFoldDB" id="A0AA40C0D1"/>
<dbReference type="PANTHER" id="PTHR11085">
    <property type="entry name" value="NAD-DEPENDENT PROTEIN DEACYLASE SIRTUIN-5, MITOCHONDRIAL-RELATED"/>
    <property type="match status" value="1"/>
</dbReference>
<keyword evidence="8" id="KW-1185">Reference proteome</keyword>
<name>A0AA40C0D1_9PEZI</name>
<dbReference type="GO" id="GO:0070403">
    <property type="term" value="F:NAD+ binding"/>
    <property type="evidence" value="ECO:0007669"/>
    <property type="project" value="InterPro"/>
</dbReference>
<dbReference type="InterPro" id="IPR050134">
    <property type="entry name" value="NAD-dep_sirtuin_deacylases"/>
</dbReference>
<comment type="caution">
    <text evidence="4">Lacks conserved residue(s) required for the propagation of feature annotation.</text>
</comment>
<feature type="compositionally biased region" description="Polar residues" evidence="5">
    <location>
        <begin position="188"/>
        <end position="207"/>
    </location>
</feature>
<dbReference type="GO" id="GO:0017136">
    <property type="term" value="F:histone deacetylase activity, NAD-dependent"/>
    <property type="evidence" value="ECO:0007669"/>
    <property type="project" value="TreeGrafter"/>
</dbReference>
<evidence type="ECO:0000256" key="5">
    <source>
        <dbReference type="SAM" id="MobiDB-lite"/>
    </source>
</evidence>
<feature type="region of interest" description="Disordered" evidence="5">
    <location>
        <begin position="997"/>
        <end position="1033"/>
    </location>
</feature>
<feature type="compositionally biased region" description="Basic and acidic residues" evidence="5">
    <location>
        <begin position="471"/>
        <end position="491"/>
    </location>
</feature>
<keyword evidence="2" id="KW-0808">Transferase</keyword>
<feature type="compositionally biased region" description="Low complexity" evidence="5">
    <location>
        <begin position="277"/>
        <end position="314"/>
    </location>
</feature>
<feature type="compositionally biased region" description="Polar residues" evidence="5">
    <location>
        <begin position="217"/>
        <end position="226"/>
    </location>
</feature>
<comment type="caution">
    <text evidence="7">The sequence shown here is derived from an EMBL/GenBank/DDBJ whole genome shotgun (WGS) entry which is preliminary data.</text>
</comment>
<evidence type="ECO:0000313" key="7">
    <source>
        <dbReference type="EMBL" id="KAK0620706.1"/>
    </source>
</evidence>
<dbReference type="SUPFAM" id="SSF52467">
    <property type="entry name" value="DHS-like NAD/FAD-binding domain"/>
    <property type="match status" value="1"/>
</dbReference>
<feature type="region of interest" description="Disordered" evidence="5">
    <location>
        <begin position="766"/>
        <end position="825"/>
    </location>
</feature>
<feature type="compositionally biased region" description="Low complexity" evidence="5">
    <location>
        <begin position="902"/>
        <end position="911"/>
    </location>
</feature>
<feature type="compositionally biased region" description="Basic and acidic residues" evidence="5">
    <location>
        <begin position="441"/>
        <end position="453"/>
    </location>
</feature>
<reference evidence="7" key="1">
    <citation type="submission" date="2023-06" db="EMBL/GenBank/DDBJ databases">
        <title>Genome-scale phylogeny and comparative genomics of the fungal order Sordariales.</title>
        <authorList>
            <consortium name="Lawrence Berkeley National Laboratory"/>
            <person name="Hensen N."/>
            <person name="Bonometti L."/>
            <person name="Westerberg I."/>
            <person name="Brannstrom I.O."/>
            <person name="Guillou S."/>
            <person name="Cros-Aarteil S."/>
            <person name="Calhoun S."/>
            <person name="Haridas S."/>
            <person name="Kuo A."/>
            <person name="Mondo S."/>
            <person name="Pangilinan J."/>
            <person name="Riley R."/>
            <person name="Labutti K."/>
            <person name="Andreopoulos B."/>
            <person name="Lipzen A."/>
            <person name="Chen C."/>
            <person name="Yanf M."/>
            <person name="Daum C."/>
            <person name="Ng V."/>
            <person name="Clum A."/>
            <person name="Steindorff A."/>
            <person name="Ohm R."/>
            <person name="Martin F."/>
            <person name="Silar P."/>
            <person name="Natvig D."/>
            <person name="Lalanne C."/>
            <person name="Gautier V."/>
            <person name="Ament-Velasquez S.L."/>
            <person name="Kruys A."/>
            <person name="Hutchinson M.I."/>
            <person name="Powell A.J."/>
            <person name="Barry K."/>
            <person name="Miller A.N."/>
            <person name="Grigoriev I.V."/>
            <person name="Debuchy R."/>
            <person name="Gladieux P."/>
            <person name="Thoren M.H."/>
            <person name="Johannesson H."/>
        </authorList>
    </citation>
    <scope>NUCLEOTIDE SEQUENCE</scope>
    <source>
        <strain evidence="7">CBS 606.72</strain>
    </source>
</reference>
<accession>A0AA40C0D1</accession>
<dbReference type="InterPro" id="IPR029035">
    <property type="entry name" value="DHS-like_NAD/FAD-binding_dom"/>
</dbReference>
<dbReference type="PROSITE" id="PS50305">
    <property type="entry name" value="SIRTUIN"/>
    <property type="match status" value="1"/>
</dbReference>
<feature type="region of interest" description="Disordered" evidence="5">
    <location>
        <begin position="847"/>
        <end position="927"/>
    </location>
</feature>
<feature type="compositionally biased region" description="Basic and acidic residues" evidence="5">
    <location>
        <begin position="75"/>
        <end position="86"/>
    </location>
</feature>
<evidence type="ECO:0000256" key="1">
    <source>
        <dbReference type="ARBA" id="ARBA00006924"/>
    </source>
</evidence>
<sequence length="1099" mass="118132">MPTIHVEPGSESLLQEIATTLWKSRKVVVITGAGISTNSGIPDFRSENGLYSLIQAQFDAAAKPPLSDNGESDESDRSTDFASDRPAKRRKVSREGTESISSDAPEQQRKLDGRCQNSSGTVSTVKAERNDRAPSPRSVPAVASPRSTPFGDQPVNCEAEISVTMEDATEEEHAPGPPAECRPAEGASSASKPTTPYNALTPVSSPRLSGRDPGPSQPNVRISTPTVKPLPFASSPPSLDFGPPDAPFPLLPIDSLGSSPLSSPPPVLLDPYQGYQSQSSSPSPPSSSQDSMSSRSESEEPSSASTPPLTSQTSFASASSRTSLPVMKGKDLFDAQIWSCPIKTSVFYTFATSLRQKVRTAEPTSSHHFVSVLRDSRKLVRCYTQNIDQLEERVGLSTSLELGPGNRYRFSARAGRSLGGAKTKDAEASAPTPSRTAGDSDEPRNDSQADEPRAAAQYDSPPQSQIAPGCAEEKEADSKDTGRPASDRGLDDLAADATTNTPSTGPSAAPAAKGSQGPNRGVECVFLHGSLGELRCFQCARTSPWDDETRIADTMAGRQPACPHCAGATAARQERGKRALGVGKLRPDIVLYGEEHPHAHLISPIVQHDLSLGPDMLLILGTSMRVHGLKVLVREFAKAVHDRGGKVVFVNFTKPPESVWADILDFWVQWDCDAWVGDLRQRKPALWLPLGTTLPEDEKAKLARATRNSGGVDAAKRRESAKAAALKRRESSGLAKKLEDVKDSILVGADEGSSDIPEDLQQETVPLSQEAASLSQEACPSSQEAIPPSQPQPTPRPPKARVRAAKAKIERKLNPNAKRPASIRDHKQNAAYLSWKIMEELHRITGNTGMTSLTSSPARAEPKPKKPRPRKSAPAVLESQGESSIGATEQLAGDVKKDTTPPEEQTTPESTRFPGLGPSLLDKEQDDSISAAVKNRKRKRLTWKKINGVETPVALDEEKPQPPADNSSKGIGIALPSPKAIFSLPLAPVRLPKLKTQGGKVAAGTKKLQPLEPQALSPGPRDQPLPSNVGSPPPRYRPMGSFFSLNPFGLVDPLVRHFGFPPRWDQHLPAREENGWNPEEQLRIDQEAALMLSEMRSRG</sequence>